<evidence type="ECO:0000313" key="7">
    <source>
        <dbReference type="Proteomes" id="UP001209694"/>
    </source>
</evidence>
<dbReference type="Pfam" id="PF08501">
    <property type="entry name" value="Shikimate_dh_N"/>
    <property type="match status" value="1"/>
</dbReference>
<feature type="domain" description="SDH C-terminal" evidence="5">
    <location>
        <begin position="256"/>
        <end position="275"/>
    </location>
</feature>
<dbReference type="InterPro" id="IPR046346">
    <property type="entry name" value="Aminoacid_DH-like_N_sf"/>
</dbReference>
<feature type="domain" description="Shikimate dehydrogenase substrate binding N-terminal" evidence="4">
    <location>
        <begin position="11"/>
        <end position="92"/>
    </location>
</feature>
<sequence length="296" mass="33523">MYSKHTEIFGILGFPLGHTLSPWIHNTLFKQSSYDGVYLVFENEHWKQIGLKPLLDLGVKGVSVTIPFKEWAYTQANEVCEASKTMAASNTLLFRNGISAVNTDGTGALESIKQMNSDLVNSGIEKKILVLGSGGSAKGILFAIAKELEGYHKHHSFKRKVHILARNKEAKNEIEQSLGKPFWLEQPTKEEVIQNKEDYDLIIHTTPVGMKGVGGEPILDSHFFTKKHTLFDIVYNPLETDLVKEAKKKKAEIIPGYHMLLYQGIRQFELFTGETLKKKWIQKVESILLKELKNRK</sequence>
<keyword evidence="3" id="KW-0028">Amino-acid biosynthesis</keyword>
<dbReference type="AlphaFoldDB" id="A0AAW5V554"/>
<dbReference type="InterPro" id="IPR036291">
    <property type="entry name" value="NAD(P)-bd_dom_sf"/>
</dbReference>
<evidence type="ECO:0000256" key="1">
    <source>
        <dbReference type="ARBA" id="ARBA00004871"/>
    </source>
</evidence>
<dbReference type="GO" id="GO:0004764">
    <property type="term" value="F:shikimate 3-dehydrogenase (NADP+) activity"/>
    <property type="evidence" value="ECO:0007669"/>
    <property type="project" value="InterPro"/>
</dbReference>
<reference evidence="6" key="1">
    <citation type="submission" date="2022-06" db="EMBL/GenBank/DDBJ databases">
        <title>Leptospira isolates from biofilms formed at urban environments.</title>
        <authorList>
            <person name="Ribeiro P.S."/>
            <person name="Sousa T."/>
            <person name="Carvalho N."/>
            <person name="Aburjaile F."/>
            <person name="Neves F."/>
            <person name="Oliveira D."/>
            <person name="Blanco L."/>
            <person name="Lima J."/>
            <person name="Costa F."/>
            <person name="Brenig B."/>
            <person name="Soares S."/>
            <person name="Ramos R."/>
            <person name="Goes-Neto A."/>
            <person name="Matiuzzi M."/>
            <person name="Azevedo V."/>
            <person name="Ristow P."/>
        </authorList>
    </citation>
    <scope>NUCLEOTIDE SEQUENCE</scope>
    <source>
        <strain evidence="6">VSF7</strain>
    </source>
</reference>
<dbReference type="Pfam" id="PF18317">
    <property type="entry name" value="SDH_C"/>
    <property type="match status" value="1"/>
</dbReference>
<dbReference type="SUPFAM" id="SSF51735">
    <property type="entry name" value="NAD(P)-binding Rossmann-fold domains"/>
    <property type="match status" value="1"/>
</dbReference>
<dbReference type="PANTHER" id="PTHR21089">
    <property type="entry name" value="SHIKIMATE DEHYDROGENASE"/>
    <property type="match status" value="1"/>
</dbReference>
<evidence type="ECO:0000256" key="3">
    <source>
        <dbReference type="ARBA" id="ARBA00023141"/>
    </source>
</evidence>
<comment type="pathway">
    <text evidence="1">Metabolic intermediate biosynthesis; chorismate biosynthesis; chorismate from D-erythrose 4-phosphate and phosphoenolpyruvate: step 4/7.</text>
</comment>
<dbReference type="Proteomes" id="UP001209694">
    <property type="component" value="Unassembled WGS sequence"/>
</dbReference>
<dbReference type="SUPFAM" id="SSF53223">
    <property type="entry name" value="Aminoacid dehydrogenase-like, N-terminal domain"/>
    <property type="match status" value="1"/>
</dbReference>
<dbReference type="RefSeq" id="WP_265355461.1">
    <property type="nucleotide sequence ID" value="NZ_JAMQPS010000001.1"/>
</dbReference>
<evidence type="ECO:0000313" key="6">
    <source>
        <dbReference type="EMBL" id="MCW7514919.1"/>
    </source>
</evidence>
<dbReference type="GO" id="GO:0005829">
    <property type="term" value="C:cytosol"/>
    <property type="evidence" value="ECO:0007669"/>
    <property type="project" value="TreeGrafter"/>
</dbReference>
<dbReference type="InterPro" id="IPR022893">
    <property type="entry name" value="Shikimate_DH_fam"/>
</dbReference>
<dbReference type="GO" id="GO:0009073">
    <property type="term" value="P:aromatic amino acid family biosynthetic process"/>
    <property type="evidence" value="ECO:0007669"/>
    <property type="project" value="UniProtKB-KW"/>
</dbReference>
<gene>
    <name evidence="6" type="ORF">ND810_07100</name>
</gene>
<evidence type="ECO:0000259" key="4">
    <source>
        <dbReference type="Pfam" id="PF08501"/>
    </source>
</evidence>
<dbReference type="GO" id="GO:0019632">
    <property type="term" value="P:shikimate metabolic process"/>
    <property type="evidence" value="ECO:0007669"/>
    <property type="project" value="TreeGrafter"/>
</dbReference>
<protein>
    <submittedName>
        <fullName evidence="6">Shikimate dehydrogenase</fullName>
    </submittedName>
</protein>
<keyword evidence="2" id="KW-0560">Oxidoreductase</keyword>
<dbReference type="GO" id="GO:0009423">
    <property type="term" value="P:chorismate biosynthetic process"/>
    <property type="evidence" value="ECO:0007669"/>
    <property type="project" value="TreeGrafter"/>
</dbReference>
<organism evidence="6 7">
    <name type="scientific">Leptospira levettii</name>
    <dbReference type="NCBI Taxonomy" id="2023178"/>
    <lineage>
        <taxon>Bacteria</taxon>
        <taxon>Pseudomonadati</taxon>
        <taxon>Spirochaetota</taxon>
        <taxon>Spirochaetia</taxon>
        <taxon>Leptospirales</taxon>
        <taxon>Leptospiraceae</taxon>
        <taxon>Leptospira</taxon>
    </lineage>
</organism>
<dbReference type="InterPro" id="IPR041121">
    <property type="entry name" value="SDH_C"/>
</dbReference>
<evidence type="ECO:0000259" key="5">
    <source>
        <dbReference type="Pfam" id="PF18317"/>
    </source>
</evidence>
<dbReference type="InterPro" id="IPR013708">
    <property type="entry name" value="Shikimate_DH-bd_N"/>
</dbReference>
<proteinExistence type="predicted"/>
<dbReference type="Gene3D" id="3.40.50.720">
    <property type="entry name" value="NAD(P)-binding Rossmann-like Domain"/>
    <property type="match status" value="1"/>
</dbReference>
<dbReference type="PANTHER" id="PTHR21089:SF1">
    <property type="entry name" value="BIFUNCTIONAL 3-DEHYDROQUINATE DEHYDRATASE_SHIKIMATE DEHYDROGENASE, CHLOROPLASTIC"/>
    <property type="match status" value="1"/>
</dbReference>
<keyword evidence="3" id="KW-0057">Aromatic amino acid biosynthesis</keyword>
<accession>A0AAW5V554</accession>
<evidence type="ECO:0000256" key="2">
    <source>
        <dbReference type="ARBA" id="ARBA00023002"/>
    </source>
</evidence>
<dbReference type="GO" id="GO:0050661">
    <property type="term" value="F:NADP binding"/>
    <property type="evidence" value="ECO:0007669"/>
    <property type="project" value="TreeGrafter"/>
</dbReference>
<name>A0AAW5V554_9LEPT</name>
<dbReference type="Gene3D" id="3.40.50.10860">
    <property type="entry name" value="Leucine Dehydrogenase, chain A, domain 1"/>
    <property type="match status" value="1"/>
</dbReference>
<comment type="caution">
    <text evidence="6">The sequence shown here is derived from an EMBL/GenBank/DDBJ whole genome shotgun (WGS) entry which is preliminary data.</text>
</comment>
<dbReference type="EMBL" id="JAMQQD010000002">
    <property type="protein sequence ID" value="MCW7514919.1"/>
    <property type="molecule type" value="Genomic_DNA"/>
</dbReference>
<dbReference type="CDD" id="cd01065">
    <property type="entry name" value="NAD_bind_Shikimate_DH"/>
    <property type="match status" value="1"/>
</dbReference>